<sequence length="276" mass="32257">MQEVYLCALFENNSLPELKSFFIHFKRANPRVKKVYFRITSTDLVLYCKESISSCYYINNNQVIEQLKLGNQQCNNKYIILQFQDFDTVVGAVNKIASNPKDVRIYLEQIEDQIFLTWNITQQDDTSIIKQTYIEFIEELEIVQLELQPMIIMPTYLLNQMATIAKNYDAPLRLNFYKQQGLYSVEIIVQLENDVPSFSTLFLASQHQAENLKQIDSFFQISKNYIQQFIDITSIEENIVITLDQSPTSPLVLNYLSGRAVEMGIVKQFIIQRMYS</sequence>
<evidence type="ECO:0000313" key="2">
    <source>
        <dbReference type="EMBL" id="CAD8068707.1"/>
    </source>
</evidence>
<accession>A0A8S1LT03</accession>
<dbReference type="Proteomes" id="UP000688137">
    <property type="component" value="Unassembled WGS sequence"/>
</dbReference>
<evidence type="ECO:0000313" key="3">
    <source>
        <dbReference type="Proteomes" id="UP000688137"/>
    </source>
</evidence>
<keyword evidence="3" id="KW-1185">Reference proteome</keyword>
<evidence type="ECO:0000313" key="1">
    <source>
        <dbReference type="EMBL" id="CAD8068703.1"/>
    </source>
</evidence>
<proteinExistence type="predicted"/>
<name>A0A8S1LT03_PARPR</name>
<dbReference type="EMBL" id="CAJJDM010000041">
    <property type="protein sequence ID" value="CAD8068707.1"/>
    <property type="molecule type" value="Genomic_DNA"/>
</dbReference>
<dbReference type="EMBL" id="CAJJDM010000041">
    <property type="protein sequence ID" value="CAD8068703.1"/>
    <property type="molecule type" value="Genomic_DNA"/>
</dbReference>
<organism evidence="1 3">
    <name type="scientific">Paramecium primaurelia</name>
    <dbReference type="NCBI Taxonomy" id="5886"/>
    <lineage>
        <taxon>Eukaryota</taxon>
        <taxon>Sar</taxon>
        <taxon>Alveolata</taxon>
        <taxon>Ciliophora</taxon>
        <taxon>Intramacronucleata</taxon>
        <taxon>Oligohymenophorea</taxon>
        <taxon>Peniculida</taxon>
        <taxon>Parameciidae</taxon>
        <taxon>Paramecium</taxon>
    </lineage>
</organism>
<gene>
    <name evidence="1" type="ORF">PPRIM_AZ9-3.1.T0420292</name>
    <name evidence="2" type="ORF">PPRIM_AZ9-3.1.T0420294</name>
</gene>
<comment type="caution">
    <text evidence="1">The sequence shown here is derived from an EMBL/GenBank/DDBJ whole genome shotgun (WGS) entry which is preliminary data.</text>
</comment>
<protein>
    <submittedName>
        <fullName evidence="1">Uncharacterized protein</fullName>
    </submittedName>
</protein>
<reference evidence="1" key="1">
    <citation type="submission" date="2021-01" db="EMBL/GenBank/DDBJ databases">
        <authorList>
            <consortium name="Genoscope - CEA"/>
            <person name="William W."/>
        </authorList>
    </citation>
    <scope>NUCLEOTIDE SEQUENCE</scope>
</reference>
<dbReference type="AlphaFoldDB" id="A0A8S1LT03"/>